<reference evidence="1" key="1">
    <citation type="submission" date="2021-07" db="EMBL/GenBank/DDBJ databases">
        <authorList>
            <person name="Durling M."/>
        </authorList>
    </citation>
    <scope>NUCLEOTIDE SEQUENCE</scope>
</reference>
<organism evidence="1 2">
    <name type="scientific">Hymenoscyphus albidus</name>
    <dbReference type="NCBI Taxonomy" id="595503"/>
    <lineage>
        <taxon>Eukaryota</taxon>
        <taxon>Fungi</taxon>
        <taxon>Dikarya</taxon>
        <taxon>Ascomycota</taxon>
        <taxon>Pezizomycotina</taxon>
        <taxon>Leotiomycetes</taxon>
        <taxon>Helotiales</taxon>
        <taxon>Helotiaceae</taxon>
        <taxon>Hymenoscyphus</taxon>
    </lineage>
</organism>
<keyword evidence="2" id="KW-1185">Reference proteome</keyword>
<comment type="caution">
    <text evidence="1">The sequence shown here is derived from an EMBL/GenBank/DDBJ whole genome shotgun (WGS) entry which is preliminary data.</text>
</comment>
<gene>
    <name evidence="1" type="ORF">HYALB_00006878</name>
</gene>
<evidence type="ECO:0000313" key="1">
    <source>
        <dbReference type="EMBL" id="CAG8972786.1"/>
    </source>
</evidence>
<accession>A0A9N9LJQ0</accession>
<dbReference type="OrthoDB" id="429813at2759"/>
<dbReference type="AlphaFoldDB" id="A0A9N9LJQ0"/>
<sequence>MRTNLRITGSVDQFVDLRTSDLQTKPDGSFRTGDIFLQHPTRLGLYKCIGRMTDEIKIRPVGHENVALHAPTYEDVAMAPGAGVLEEAVLFGSGRPEAGILLFVKAGCDVDREGLVDSVWEALEREFEEGRVPVKVRKEMLVVVCGGVVPRTTKGNFVRSEIYIEFEEDINEAYTLV</sequence>
<proteinExistence type="predicted"/>
<dbReference type="EMBL" id="CAJVRM010000055">
    <property type="protein sequence ID" value="CAG8972786.1"/>
    <property type="molecule type" value="Genomic_DNA"/>
</dbReference>
<dbReference type="Proteomes" id="UP000701801">
    <property type="component" value="Unassembled WGS sequence"/>
</dbReference>
<evidence type="ECO:0000313" key="2">
    <source>
        <dbReference type="Proteomes" id="UP000701801"/>
    </source>
</evidence>
<protein>
    <submittedName>
        <fullName evidence="1">Uncharacterized protein</fullName>
    </submittedName>
</protein>
<name>A0A9N9LJQ0_9HELO</name>
<dbReference type="SUPFAM" id="SSF56801">
    <property type="entry name" value="Acetyl-CoA synthetase-like"/>
    <property type="match status" value="1"/>
</dbReference>
<dbReference type="Pfam" id="PF23562">
    <property type="entry name" value="AMP-binding_C_3"/>
    <property type="match status" value="1"/>
</dbReference>